<gene>
    <name evidence="1" type="ORF">HPB50_007045</name>
</gene>
<dbReference type="Proteomes" id="UP000821845">
    <property type="component" value="Chromosome 6"/>
</dbReference>
<organism evidence="1 2">
    <name type="scientific">Hyalomma asiaticum</name>
    <name type="common">Tick</name>
    <dbReference type="NCBI Taxonomy" id="266040"/>
    <lineage>
        <taxon>Eukaryota</taxon>
        <taxon>Metazoa</taxon>
        <taxon>Ecdysozoa</taxon>
        <taxon>Arthropoda</taxon>
        <taxon>Chelicerata</taxon>
        <taxon>Arachnida</taxon>
        <taxon>Acari</taxon>
        <taxon>Parasitiformes</taxon>
        <taxon>Ixodida</taxon>
        <taxon>Ixodoidea</taxon>
        <taxon>Ixodidae</taxon>
        <taxon>Hyalomminae</taxon>
        <taxon>Hyalomma</taxon>
    </lineage>
</organism>
<comment type="caution">
    <text evidence="1">The sequence shown here is derived from an EMBL/GenBank/DDBJ whole genome shotgun (WGS) entry which is preliminary data.</text>
</comment>
<protein>
    <submittedName>
        <fullName evidence="1">Uncharacterized protein</fullName>
    </submittedName>
</protein>
<evidence type="ECO:0000313" key="1">
    <source>
        <dbReference type="EMBL" id="KAH6927681.1"/>
    </source>
</evidence>
<accession>A0ACB7S195</accession>
<evidence type="ECO:0000313" key="2">
    <source>
        <dbReference type="Proteomes" id="UP000821845"/>
    </source>
</evidence>
<reference evidence="1" key="1">
    <citation type="submission" date="2020-05" db="EMBL/GenBank/DDBJ databases">
        <title>Large-scale comparative analyses of tick genomes elucidate their genetic diversity and vector capacities.</title>
        <authorList>
            <person name="Jia N."/>
            <person name="Wang J."/>
            <person name="Shi W."/>
            <person name="Du L."/>
            <person name="Sun Y."/>
            <person name="Zhan W."/>
            <person name="Jiang J."/>
            <person name="Wang Q."/>
            <person name="Zhang B."/>
            <person name="Ji P."/>
            <person name="Sakyi L.B."/>
            <person name="Cui X."/>
            <person name="Yuan T."/>
            <person name="Jiang B."/>
            <person name="Yang W."/>
            <person name="Lam T.T.-Y."/>
            <person name="Chang Q."/>
            <person name="Ding S."/>
            <person name="Wang X."/>
            <person name="Zhu J."/>
            <person name="Ruan X."/>
            <person name="Zhao L."/>
            <person name="Wei J."/>
            <person name="Que T."/>
            <person name="Du C."/>
            <person name="Cheng J."/>
            <person name="Dai P."/>
            <person name="Han X."/>
            <person name="Huang E."/>
            <person name="Gao Y."/>
            <person name="Liu J."/>
            <person name="Shao H."/>
            <person name="Ye R."/>
            <person name="Li L."/>
            <person name="Wei W."/>
            <person name="Wang X."/>
            <person name="Wang C."/>
            <person name="Yang T."/>
            <person name="Huo Q."/>
            <person name="Li W."/>
            <person name="Guo W."/>
            <person name="Chen H."/>
            <person name="Zhou L."/>
            <person name="Ni X."/>
            <person name="Tian J."/>
            <person name="Zhou Y."/>
            <person name="Sheng Y."/>
            <person name="Liu T."/>
            <person name="Pan Y."/>
            <person name="Xia L."/>
            <person name="Li J."/>
            <person name="Zhao F."/>
            <person name="Cao W."/>
        </authorList>
    </citation>
    <scope>NUCLEOTIDE SEQUENCE</scope>
    <source>
        <strain evidence="1">Hyas-2018</strain>
    </source>
</reference>
<keyword evidence="2" id="KW-1185">Reference proteome</keyword>
<name>A0ACB7S195_HYAAI</name>
<sequence>MAKSEKLRTAINRVGSCLSTVRLPCSTSKSKNIVITSQGRKPKQAPFHFQLQGMQIPQTDHIRILGQASGGNSTALQRIDQSAIQIGCPHKRVPNKHAGMRESNLLRLVQAFVRTRITYVAPYLRLTSADLDRLYASLHKAYKTALGLPMSTSNYKLMALGVSSMVNELIEATLTSQYQRLSLTHAGRTVLHQTGLIPMRAATTYQGISTAQRLSLCIPPLPKHMHPEHHADRRADRARQLRNVSQVSLMSPTQTPLGTHIVNNGGCRPGPTPRLEQGMQCNSLHRYNSCFRGCHCFGND</sequence>
<proteinExistence type="predicted"/>
<dbReference type="EMBL" id="CM023486">
    <property type="protein sequence ID" value="KAH6927681.1"/>
    <property type="molecule type" value="Genomic_DNA"/>
</dbReference>